<comment type="caution">
    <text evidence="3">The sequence shown here is derived from an EMBL/GenBank/DDBJ whole genome shotgun (WGS) entry which is preliminary data.</text>
</comment>
<sequence length="445" mass="51496">MARREDSHLQDMQIQVYSNFEELDPEIDFSYLDEGTNKEALEGLNEHISLESELDSSDNEEFNDSDYDMEEDDRLFDKFIDQDVEFTCKEGFKACRKVIGLDGCFLKGPQGGQLLTAVGIDANNNIFSIAYAVLKNENKDSWVWFLTLLEEDISFENQYAWTFMSDKQKNLIPAFESLFHDVDNRFCVRYLHSNMKSDGFTGQSIKNAFWAAARATRIEEFNYRMEQLKELDENAYNWRWDLTGIPCRHAISAIWCRNEEPEIYVHHCYRVSTDLKAYEPTILPLTSQEFWPKCDLPPPLPPTYENMPGRPKKMKRREFDEPPAATNPTKMRKSGKSMKFRICGGTGHNSITCKSREKTSCSSPPSAPTDNVIEMTSASSQPTTRSNNTQSKPKKLPVKRKDMIKKNVGVSLGGFYSSYYEGRHEFYYFVKYESCTWKLIKDQCT</sequence>
<dbReference type="InterPro" id="IPR018289">
    <property type="entry name" value="MULE_transposase_dom"/>
</dbReference>
<evidence type="ECO:0000256" key="1">
    <source>
        <dbReference type="SAM" id="MobiDB-lite"/>
    </source>
</evidence>
<feature type="compositionally biased region" description="Basic residues" evidence="1">
    <location>
        <begin position="330"/>
        <end position="339"/>
    </location>
</feature>
<dbReference type="Pfam" id="PF10551">
    <property type="entry name" value="MULE"/>
    <property type="match status" value="1"/>
</dbReference>
<dbReference type="InterPro" id="IPR006564">
    <property type="entry name" value="Znf_PMZ"/>
</dbReference>
<dbReference type="PANTHER" id="PTHR31973">
    <property type="entry name" value="POLYPROTEIN, PUTATIVE-RELATED"/>
    <property type="match status" value="1"/>
</dbReference>
<accession>A0AAW2LN98</accession>
<feature type="compositionally biased region" description="Polar residues" evidence="1">
    <location>
        <begin position="374"/>
        <end position="391"/>
    </location>
</feature>
<evidence type="ECO:0000259" key="2">
    <source>
        <dbReference type="SMART" id="SM00575"/>
    </source>
</evidence>
<reference evidence="3" key="2">
    <citation type="journal article" date="2024" name="Plant">
        <title>Genomic evolution and insights into agronomic trait innovations of Sesamum species.</title>
        <authorList>
            <person name="Miao H."/>
            <person name="Wang L."/>
            <person name="Qu L."/>
            <person name="Liu H."/>
            <person name="Sun Y."/>
            <person name="Le M."/>
            <person name="Wang Q."/>
            <person name="Wei S."/>
            <person name="Zheng Y."/>
            <person name="Lin W."/>
            <person name="Duan Y."/>
            <person name="Cao H."/>
            <person name="Xiong S."/>
            <person name="Wang X."/>
            <person name="Wei L."/>
            <person name="Li C."/>
            <person name="Ma Q."/>
            <person name="Ju M."/>
            <person name="Zhao R."/>
            <person name="Li G."/>
            <person name="Mu C."/>
            <person name="Tian Q."/>
            <person name="Mei H."/>
            <person name="Zhang T."/>
            <person name="Gao T."/>
            <person name="Zhang H."/>
        </authorList>
    </citation>
    <scope>NUCLEOTIDE SEQUENCE</scope>
    <source>
        <strain evidence="3">G02</strain>
    </source>
</reference>
<feature type="domain" description="Zinc finger PMZ-type" evidence="2">
    <location>
        <begin position="239"/>
        <end position="260"/>
    </location>
</feature>
<evidence type="ECO:0000313" key="3">
    <source>
        <dbReference type="EMBL" id="KAL0320242.1"/>
    </source>
</evidence>
<organism evidence="3">
    <name type="scientific">Sesamum radiatum</name>
    <name type="common">Black benniseed</name>
    <dbReference type="NCBI Taxonomy" id="300843"/>
    <lineage>
        <taxon>Eukaryota</taxon>
        <taxon>Viridiplantae</taxon>
        <taxon>Streptophyta</taxon>
        <taxon>Embryophyta</taxon>
        <taxon>Tracheophyta</taxon>
        <taxon>Spermatophyta</taxon>
        <taxon>Magnoliopsida</taxon>
        <taxon>eudicotyledons</taxon>
        <taxon>Gunneridae</taxon>
        <taxon>Pentapetalae</taxon>
        <taxon>asterids</taxon>
        <taxon>lamiids</taxon>
        <taxon>Lamiales</taxon>
        <taxon>Pedaliaceae</taxon>
        <taxon>Sesamum</taxon>
    </lineage>
</organism>
<dbReference type="PANTHER" id="PTHR31973:SF187">
    <property type="entry name" value="MUTATOR TRANSPOSASE MUDRA PROTEIN"/>
    <property type="match status" value="1"/>
</dbReference>
<name>A0AAW2LN98_SESRA</name>
<dbReference type="EMBL" id="JACGWJ010000024">
    <property type="protein sequence ID" value="KAL0320242.1"/>
    <property type="molecule type" value="Genomic_DNA"/>
</dbReference>
<reference evidence="3" key="1">
    <citation type="submission" date="2020-06" db="EMBL/GenBank/DDBJ databases">
        <authorList>
            <person name="Li T."/>
            <person name="Hu X."/>
            <person name="Zhang T."/>
            <person name="Song X."/>
            <person name="Zhang H."/>
            <person name="Dai N."/>
            <person name="Sheng W."/>
            <person name="Hou X."/>
            <person name="Wei L."/>
        </authorList>
    </citation>
    <scope>NUCLEOTIDE SEQUENCE</scope>
    <source>
        <strain evidence="3">G02</strain>
        <tissue evidence="3">Leaf</tissue>
    </source>
</reference>
<gene>
    <name evidence="3" type="ORF">Sradi_5285700</name>
</gene>
<feature type="region of interest" description="Disordered" evidence="1">
    <location>
        <begin position="301"/>
        <end position="399"/>
    </location>
</feature>
<dbReference type="GO" id="GO:0008270">
    <property type="term" value="F:zinc ion binding"/>
    <property type="evidence" value="ECO:0007669"/>
    <property type="project" value="InterPro"/>
</dbReference>
<dbReference type="SMART" id="SM00575">
    <property type="entry name" value="ZnF_PMZ"/>
    <property type="match status" value="1"/>
</dbReference>
<protein>
    <recommendedName>
        <fullName evidence="2">Zinc finger PMZ-type domain-containing protein</fullName>
    </recommendedName>
</protein>
<dbReference type="AlphaFoldDB" id="A0AAW2LN98"/>
<proteinExistence type="predicted"/>